<dbReference type="Proteomes" id="UP000653454">
    <property type="component" value="Unassembled WGS sequence"/>
</dbReference>
<proteinExistence type="predicted"/>
<dbReference type="EMBL" id="CAJHNJ030000009">
    <property type="protein sequence ID" value="CAG9106026.1"/>
    <property type="molecule type" value="Genomic_DNA"/>
</dbReference>
<protein>
    <submittedName>
        <fullName evidence="2">(diamondback moth) hypothetical protein</fullName>
    </submittedName>
</protein>
<feature type="compositionally biased region" description="Polar residues" evidence="1">
    <location>
        <begin position="83"/>
        <end position="102"/>
    </location>
</feature>
<sequence>MSQLVPYNCEQDDSLMFATMFDYQHDVAKRRVGACRERGGGSGRGAVVLCLRCTAAAPAGVGVVGGRRAGLIRRWRGRRASLTPRSTTARATRVTPRSFTPQ</sequence>
<reference evidence="2" key="1">
    <citation type="submission" date="2020-11" db="EMBL/GenBank/DDBJ databases">
        <authorList>
            <person name="Whiteford S."/>
        </authorList>
    </citation>
    <scope>NUCLEOTIDE SEQUENCE</scope>
</reference>
<evidence type="ECO:0000313" key="3">
    <source>
        <dbReference type="Proteomes" id="UP000653454"/>
    </source>
</evidence>
<evidence type="ECO:0000256" key="1">
    <source>
        <dbReference type="SAM" id="MobiDB-lite"/>
    </source>
</evidence>
<keyword evidence="3" id="KW-1185">Reference proteome</keyword>
<name>A0A8S4DYA9_PLUXY</name>
<gene>
    <name evidence="2" type="ORF">PLXY2_LOCUS3515</name>
</gene>
<dbReference type="AlphaFoldDB" id="A0A8S4DYA9"/>
<feature type="region of interest" description="Disordered" evidence="1">
    <location>
        <begin position="81"/>
        <end position="102"/>
    </location>
</feature>
<comment type="caution">
    <text evidence="2">The sequence shown here is derived from an EMBL/GenBank/DDBJ whole genome shotgun (WGS) entry which is preliminary data.</text>
</comment>
<evidence type="ECO:0000313" key="2">
    <source>
        <dbReference type="EMBL" id="CAG9106026.1"/>
    </source>
</evidence>
<accession>A0A8S4DYA9</accession>
<organism evidence="2 3">
    <name type="scientific">Plutella xylostella</name>
    <name type="common">Diamondback moth</name>
    <name type="synonym">Plutella maculipennis</name>
    <dbReference type="NCBI Taxonomy" id="51655"/>
    <lineage>
        <taxon>Eukaryota</taxon>
        <taxon>Metazoa</taxon>
        <taxon>Ecdysozoa</taxon>
        <taxon>Arthropoda</taxon>
        <taxon>Hexapoda</taxon>
        <taxon>Insecta</taxon>
        <taxon>Pterygota</taxon>
        <taxon>Neoptera</taxon>
        <taxon>Endopterygota</taxon>
        <taxon>Lepidoptera</taxon>
        <taxon>Glossata</taxon>
        <taxon>Ditrysia</taxon>
        <taxon>Yponomeutoidea</taxon>
        <taxon>Plutellidae</taxon>
        <taxon>Plutella</taxon>
    </lineage>
</organism>